<dbReference type="PANTHER" id="PTHR46148">
    <property type="entry name" value="CHROMO DOMAIN-CONTAINING PROTEIN"/>
    <property type="match status" value="1"/>
</dbReference>
<dbReference type="Pfam" id="PF00385">
    <property type="entry name" value="Chromo"/>
    <property type="match status" value="1"/>
</dbReference>
<dbReference type="Gene3D" id="2.40.50.40">
    <property type="match status" value="1"/>
</dbReference>
<dbReference type="SUPFAM" id="SSF54160">
    <property type="entry name" value="Chromo domain-like"/>
    <property type="match status" value="1"/>
</dbReference>
<dbReference type="InterPro" id="IPR000953">
    <property type="entry name" value="Chromo/chromo_shadow_dom"/>
</dbReference>
<dbReference type="CDD" id="cd00024">
    <property type="entry name" value="CD_CSD"/>
    <property type="match status" value="1"/>
</dbReference>
<organism evidence="2 3">
    <name type="scientific">Rosa chinensis</name>
    <name type="common">China rose</name>
    <dbReference type="NCBI Taxonomy" id="74649"/>
    <lineage>
        <taxon>Eukaryota</taxon>
        <taxon>Viridiplantae</taxon>
        <taxon>Streptophyta</taxon>
        <taxon>Embryophyta</taxon>
        <taxon>Tracheophyta</taxon>
        <taxon>Spermatophyta</taxon>
        <taxon>Magnoliopsida</taxon>
        <taxon>eudicotyledons</taxon>
        <taxon>Gunneridae</taxon>
        <taxon>Pentapetalae</taxon>
        <taxon>rosids</taxon>
        <taxon>fabids</taxon>
        <taxon>Rosales</taxon>
        <taxon>Rosaceae</taxon>
        <taxon>Rosoideae</taxon>
        <taxon>Rosoideae incertae sedis</taxon>
        <taxon>Rosa</taxon>
    </lineage>
</organism>
<dbReference type="InterPro" id="IPR023780">
    <property type="entry name" value="Chromo_domain"/>
</dbReference>
<reference evidence="2 3" key="1">
    <citation type="journal article" date="2018" name="Nat. Genet.">
        <title>The Rosa genome provides new insights in the design of modern roses.</title>
        <authorList>
            <person name="Bendahmane M."/>
        </authorList>
    </citation>
    <scope>NUCLEOTIDE SEQUENCE [LARGE SCALE GENOMIC DNA]</scope>
    <source>
        <strain evidence="3">cv. Old Blush</strain>
    </source>
</reference>
<dbReference type="AlphaFoldDB" id="A0A2P6RLT1"/>
<gene>
    <name evidence="2" type="ORF">RchiOBHm_Chr2g0099161</name>
</gene>
<dbReference type="STRING" id="74649.A0A2P6RLT1"/>
<dbReference type="PANTHER" id="PTHR46148:SF52">
    <property type="entry name" value="OS04G0603800 PROTEIN"/>
    <property type="match status" value="1"/>
</dbReference>
<dbReference type="PROSITE" id="PS50013">
    <property type="entry name" value="CHROMO_2"/>
    <property type="match status" value="1"/>
</dbReference>
<comment type="caution">
    <text evidence="2">The sequence shown here is derived from an EMBL/GenBank/DDBJ whole genome shotgun (WGS) entry which is preliminary data.</text>
</comment>
<dbReference type="Gramene" id="PRQ47388">
    <property type="protein sequence ID" value="PRQ47388"/>
    <property type="gene ID" value="RchiOBHm_Chr2g0099161"/>
</dbReference>
<name>A0A2P6RLT1_ROSCH</name>
<evidence type="ECO:0000313" key="2">
    <source>
        <dbReference type="EMBL" id="PRQ47388.1"/>
    </source>
</evidence>
<dbReference type="Proteomes" id="UP000238479">
    <property type="component" value="Chromosome 2"/>
</dbReference>
<sequence length="153" mass="17784">MKQQADRHRTEREFAAGDWVFLKLHPYRQHSLLKHPSHKLSPRFYGPFLIQAKVGKVAYRLSLPTSCRLHPVFHVSLLKKRIGEGTPLTATLPEFDDQGELLWRPERVLDMAVIKKKKRNTTQWLIQWHGLPAVDATWEDAHTIKARFPTFGA</sequence>
<dbReference type="Pfam" id="PF24626">
    <property type="entry name" value="SH3_Tf2-1"/>
    <property type="match status" value="1"/>
</dbReference>
<protein>
    <submittedName>
        <fullName evidence="2">Putative chromatin remodeling &amp; transcriptional activation CHROMO-DOMAIN family</fullName>
    </submittedName>
</protein>
<dbReference type="InterPro" id="IPR016197">
    <property type="entry name" value="Chromo-like_dom_sf"/>
</dbReference>
<dbReference type="OMA" id="EDISADW"/>
<dbReference type="InterPro" id="IPR056924">
    <property type="entry name" value="SH3_Tf2-1"/>
</dbReference>
<accession>A0A2P6RLT1</accession>
<feature type="domain" description="Chromo" evidence="1">
    <location>
        <begin position="103"/>
        <end position="153"/>
    </location>
</feature>
<dbReference type="EMBL" id="PDCK01000040">
    <property type="protein sequence ID" value="PRQ47388.1"/>
    <property type="molecule type" value="Genomic_DNA"/>
</dbReference>
<keyword evidence="3" id="KW-1185">Reference proteome</keyword>
<evidence type="ECO:0000313" key="3">
    <source>
        <dbReference type="Proteomes" id="UP000238479"/>
    </source>
</evidence>
<evidence type="ECO:0000259" key="1">
    <source>
        <dbReference type="PROSITE" id="PS50013"/>
    </source>
</evidence>
<proteinExistence type="predicted"/>